<feature type="non-terminal residue" evidence="1">
    <location>
        <position position="1"/>
    </location>
</feature>
<accession>A0A6L2Q1B3</accession>
<organism evidence="1 2">
    <name type="scientific">Coptotermes formosanus</name>
    <name type="common">Formosan subterranean termite</name>
    <dbReference type="NCBI Taxonomy" id="36987"/>
    <lineage>
        <taxon>Eukaryota</taxon>
        <taxon>Metazoa</taxon>
        <taxon>Ecdysozoa</taxon>
        <taxon>Arthropoda</taxon>
        <taxon>Hexapoda</taxon>
        <taxon>Insecta</taxon>
        <taxon>Pterygota</taxon>
        <taxon>Neoptera</taxon>
        <taxon>Polyneoptera</taxon>
        <taxon>Dictyoptera</taxon>
        <taxon>Blattodea</taxon>
        <taxon>Blattoidea</taxon>
        <taxon>Termitoidae</taxon>
        <taxon>Rhinotermitidae</taxon>
        <taxon>Coptotermes</taxon>
    </lineage>
</organism>
<comment type="caution">
    <text evidence="1">The sequence shown here is derived from an EMBL/GenBank/DDBJ whole genome shotgun (WGS) entry which is preliminary data.</text>
</comment>
<protein>
    <recommendedName>
        <fullName evidence="3">Ig-like domain-containing protein</fullName>
    </recommendedName>
</protein>
<reference evidence="2" key="1">
    <citation type="submission" date="2020-01" db="EMBL/GenBank/DDBJ databases">
        <title>Draft genome sequence of the Termite Coptotermes fromosanus.</title>
        <authorList>
            <person name="Itakura S."/>
            <person name="Yosikawa Y."/>
            <person name="Umezawa K."/>
        </authorList>
    </citation>
    <scope>NUCLEOTIDE SEQUENCE [LARGE SCALE GENOMIC DNA]</scope>
</reference>
<evidence type="ECO:0000313" key="2">
    <source>
        <dbReference type="Proteomes" id="UP000502823"/>
    </source>
</evidence>
<evidence type="ECO:0008006" key="3">
    <source>
        <dbReference type="Google" id="ProtNLM"/>
    </source>
</evidence>
<dbReference type="Gene3D" id="2.60.40.10">
    <property type="entry name" value="Immunoglobulins"/>
    <property type="match status" value="1"/>
</dbReference>
<dbReference type="AlphaFoldDB" id="A0A6L2Q1B3"/>
<proteinExistence type="predicted"/>
<gene>
    <name evidence="1" type="ORF">Cfor_01689</name>
</gene>
<dbReference type="InParanoid" id="A0A6L2Q1B3"/>
<name>A0A6L2Q1B3_COPFO</name>
<sequence>VTQRYEPEVQSPGGFLGNDVIIRCNVPAYVKEHVTVTSWLQEPSFNIYPSAFTNERNMLPVEHAVGTLVQ</sequence>
<evidence type="ECO:0000313" key="1">
    <source>
        <dbReference type="EMBL" id="GFG38671.1"/>
    </source>
</evidence>
<dbReference type="Proteomes" id="UP000502823">
    <property type="component" value="Unassembled WGS sequence"/>
</dbReference>
<dbReference type="InterPro" id="IPR013783">
    <property type="entry name" value="Ig-like_fold"/>
</dbReference>
<keyword evidence="2" id="KW-1185">Reference proteome</keyword>
<dbReference type="OrthoDB" id="152385at2759"/>
<dbReference type="EMBL" id="BLKM01012994">
    <property type="protein sequence ID" value="GFG38671.1"/>
    <property type="molecule type" value="Genomic_DNA"/>
</dbReference>